<dbReference type="OrthoDB" id="5567701at2"/>
<reference evidence="1 2" key="1">
    <citation type="submission" date="2016-06" db="EMBL/GenBank/DDBJ databases">
        <title>Genome sequence of endosymbiont of Candidatus Endolucinida thiodiazotropha.</title>
        <authorList>
            <person name="Poehlein A."/>
            <person name="Koenig S."/>
            <person name="Heiden S.E."/>
            <person name="Thuermer A."/>
            <person name="Voget S."/>
            <person name="Daniel R."/>
            <person name="Markert S."/>
            <person name="Gros O."/>
            <person name="Schweder T."/>
        </authorList>
    </citation>
    <scope>NUCLEOTIDE SEQUENCE [LARGE SCALE GENOMIC DNA]</scope>
    <source>
        <strain evidence="1 2">COS</strain>
    </source>
</reference>
<dbReference type="SUPFAM" id="SSF56935">
    <property type="entry name" value="Porins"/>
    <property type="match status" value="1"/>
</dbReference>
<dbReference type="InterPro" id="IPR017467">
    <property type="entry name" value="CHP03016_PEP-CTERM"/>
</dbReference>
<dbReference type="RefSeq" id="WP_069121746.1">
    <property type="nucleotide sequence ID" value="NZ_MARB01000004.1"/>
</dbReference>
<proteinExistence type="predicted"/>
<dbReference type="Proteomes" id="UP000094769">
    <property type="component" value="Unassembled WGS sequence"/>
</dbReference>
<evidence type="ECO:0000313" key="2">
    <source>
        <dbReference type="Proteomes" id="UP000094769"/>
    </source>
</evidence>
<name>A0A7Z1AGE5_9GAMM</name>
<dbReference type="EMBL" id="MARB01000004">
    <property type="protein sequence ID" value="ODJ88901.1"/>
    <property type="molecule type" value="Genomic_DNA"/>
</dbReference>
<dbReference type="NCBIfam" id="TIGR03016">
    <property type="entry name" value="pepcterm_hypo_1"/>
    <property type="match status" value="1"/>
</dbReference>
<comment type="caution">
    <text evidence="1">The sequence shown here is derived from an EMBL/GenBank/DDBJ whole genome shotgun (WGS) entry which is preliminary data.</text>
</comment>
<gene>
    <name evidence="1" type="ORF">CODIS_09990</name>
</gene>
<evidence type="ECO:0008006" key="3">
    <source>
        <dbReference type="Google" id="ProtNLM"/>
    </source>
</evidence>
<sequence length="493" mass="56045">MIINKLNHLNMELIFGGKPLVYTCLACGMGLAANTGTLYAADWVISPSIGIQQIYTDNANLTHEDEVSDNITVVRPTLSIYKEGARANLDFNYAPEYRHYWDETEDNEVVHFMRTEGNVEIAENHFYLDGWLRADRTNITSTGRSGIGGLTGTEDDTDFYSVGLSPYFTARLGDFSVVEVRFTGDRINYSEDLDNDSTGRRGEIAFGNGSMFTNQIWEVLYQQSDVDYENLDDDNETKIFRAELIQKITNQWSAAFSAGYEEYDLAVADDRDDSTWSIGAIYTPNPRTRFALGVGERSFGDDYYFDFSHRTGRTIWTASYEQDFVSARDELSTQPLFERQDAFGNLVRDPILESSPVTVRAAYSPSITEDFYESKRFSTEFTYQTTRTSINLRGRYLERLYDRSGRDTEDIELSVLLTRRLARLTSGYIQITGIDHEEEVLVYDQLTATLGVSYQFGTNSRVGFNITHLERDADTDVDSYEENHASLNVTSAF</sequence>
<evidence type="ECO:0000313" key="1">
    <source>
        <dbReference type="EMBL" id="ODJ88901.1"/>
    </source>
</evidence>
<accession>A0A7Z1AGE5</accession>
<organism evidence="1 2">
    <name type="scientific">Candidatus Thiodiazotropha endolucinida</name>
    <dbReference type="NCBI Taxonomy" id="1655433"/>
    <lineage>
        <taxon>Bacteria</taxon>
        <taxon>Pseudomonadati</taxon>
        <taxon>Pseudomonadota</taxon>
        <taxon>Gammaproteobacteria</taxon>
        <taxon>Chromatiales</taxon>
        <taxon>Sedimenticolaceae</taxon>
        <taxon>Candidatus Thiodiazotropha</taxon>
    </lineage>
</organism>
<keyword evidence="2" id="KW-1185">Reference proteome</keyword>
<dbReference type="AlphaFoldDB" id="A0A7Z1AGE5"/>
<protein>
    <recommendedName>
        <fullName evidence="3">TIGR03016 family PEP-CTERM system-associated outer membrane protein</fullName>
    </recommendedName>
</protein>